<dbReference type="SUPFAM" id="SSF53335">
    <property type="entry name" value="S-adenosyl-L-methionine-dependent methyltransferases"/>
    <property type="match status" value="1"/>
</dbReference>
<dbReference type="OrthoDB" id="9810297at2"/>
<dbReference type="Gene3D" id="1.10.940.10">
    <property type="entry name" value="NusB-like"/>
    <property type="match status" value="1"/>
</dbReference>
<feature type="binding site" evidence="14">
    <location>
        <position position="281"/>
    </location>
    <ligand>
        <name>S-adenosyl-L-methionine</name>
        <dbReference type="ChEBI" id="CHEBI:59789"/>
    </ligand>
</feature>
<proteinExistence type="inferred from homology"/>
<dbReference type="PANTHER" id="PTHR22807">
    <property type="entry name" value="NOP2 YEAST -RELATED NOL1/NOP2/FMU SUN DOMAIN-CONTAINING"/>
    <property type="match status" value="1"/>
</dbReference>
<dbReference type="CDD" id="cd02440">
    <property type="entry name" value="AdoMet_MTases"/>
    <property type="match status" value="1"/>
</dbReference>
<evidence type="ECO:0000256" key="7">
    <source>
        <dbReference type="ARBA" id="ARBA00022603"/>
    </source>
</evidence>
<dbReference type="NCBIfam" id="TIGR00563">
    <property type="entry name" value="rsmB"/>
    <property type="match status" value="1"/>
</dbReference>
<dbReference type="InterPro" id="IPR018314">
    <property type="entry name" value="RsmB/NOL1/NOP2-like_CS"/>
</dbReference>
<keyword evidence="6" id="KW-0698">rRNA processing</keyword>
<keyword evidence="8 14" id="KW-0808">Transferase</keyword>
<dbReference type="GO" id="GO:0009383">
    <property type="term" value="F:rRNA (cytosine-C5-)-methyltransferase activity"/>
    <property type="evidence" value="ECO:0007669"/>
    <property type="project" value="TreeGrafter"/>
</dbReference>
<dbReference type="NCBIfam" id="NF008149">
    <property type="entry name" value="PRK10901.1"/>
    <property type="match status" value="1"/>
</dbReference>
<reference evidence="16 17" key="1">
    <citation type="submission" date="2018-10" db="EMBL/GenBank/DDBJ databases">
        <title>Genomic Encyclopedia of Type Strains, Phase IV (KMG-IV): sequencing the most valuable type-strain genomes for metagenomic binning, comparative biology and taxonomic classification.</title>
        <authorList>
            <person name="Goeker M."/>
        </authorList>
    </citation>
    <scope>NUCLEOTIDE SEQUENCE [LARGE SCALE GENOMIC DNA]</scope>
    <source>
        <strain evidence="16 17">DSM 12769</strain>
    </source>
</reference>
<comment type="catalytic activity">
    <reaction evidence="13">
        <text>cytidine(967) in 16S rRNA + S-adenosyl-L-methionine = 5-methylcytidine(967) in 16S rRNA + S-adenosyl-L-homocysteine + H(+)</text>
        <dbReference type="Rhea" id="RHEA:42748"/>
        <dbReference type="Rhea" id="RHEA-COMP:10219"/>
        <dbReference type="Rhea" id="RHEA-COMP:10220"/>
        <dbReference type="ChEBI" id="CHEBI:15378"/>
        <dbReference type="ChEBI" id="CHEBI:57856"/>
        <dbReference type="ChEBI" id="CHEBI:59789"/>
        <dbReference type="ChEBI" id="CHEBI:74483"/>
        <dbReference type="ChEBI" id="CHEBI:82748"/>
        <dbReference type="EC" id="2.1.1.176"/>
    </reaction>
</comment>
<dbReference type="RefSeq" id="WP_121442979.1">
    <property type="nucleotide sequence ID" value="NZ_RCDA01000004.1"/>
</dbReference>
<keyword evidence="7 14" id="KW-0489">Methyltransferase</keyword>
<dbReference type="InterPro" id="IPR006027">
    <property type="entry name" value="NusB_RsmB_TIM44"/>
</dbReference>
<comment type="function">
    <text evidence="1">Specifically methylates the cytosine at position 967 (m5C967) of 16S rRNA.</text>
</comment>
<dbReference type="GO" id="GO:0070475">
    <property type="term" value="P:rRNA base methylation"/>
    <property type="evidence" value="ECO:0007669"/>
    <property type="project" value="TreeGrafter"/>
</dbReference>
<evidence type="ECO:0000313" key="16">
    <source>
        <dbReference type="EMBL" id="RLK47156.1"/>
    </source>
</evidence>
<evidence type="ECO:0000256" key="4">
    <source>
        <dbReference type="ARBA" id="ARBA00012140"/>
    </source>
</evidence>
<dbReference type="GO" id="GO:0003723">
    <property type="term" value="F:RNA binding"/>
    <property type="evidence" value="ECO:0007669"/>
    <property type="project" value="UniProtKB-UniRule"/>
</dbReference>
<evidence type="ECO:0000256" key="14">
    <source>
        <dbReference type="PROSITE-ProRule" id="PRU01023"/>
    </source>
</evidence>
<dbReference type="PROSITE" id="PS51686">
    <property type="entry name" value="SAM_MT_RSMB_NOP"/>
    <property type="match status" value="1"/>
</dbReference>
<evidence type="ECO:0000256" key="10">
    <source>
        <dbReference type="ARBA" id="ARBA00022884"/>
    </source>
</evidence>
<evidence type="ECO:0000256" key="3">
    <source>
        <dbReference type="ARBA" id="ARBA00007494"/>
    </source>
</evidence>
<dbReference type="GO" id="GO:0006355">
    <property type="term" value="P:regulation of DNA-templated transcription"/>
    <property type="evidence" value="ECO:0007669"/>
    <property type="project" value="InterPro"/>
</dbReference>
<dbReference type="SUPFAM" id="SSF48013">
    <property type="entry name" value="NusB-like"/>
    <property type="match status" value="1"/>
</dbReference>
<evidence type="ECO:0000256" key="12">
    <source>
        <dbReference type="ARBA" id="ARBA00031088"/>
    </source>
</evidence>
<comment type="subcellular location">
    <subcellularLocation>
        <location evidence="2">Cytoplasm</location>
    </subcellularLocation>
</comment>
<keyword evidence="17" id="KW-1185">Reference proteome</keyword>
<dbReference type="AlphaFoldDB" id="A0A498BXN9"/>
<dbReference type="GO" id="GO:0005829">
    <property type="term" value="C:cytosol"/>
    <property type="evidence" value="ECO:0007669"/>
    <property type="project" value="TreeGrafter"/>
</dbReference>
<dbReference type="Pfam" id="PF01189">
    <property type="entry name" value="Methyltr_RsmB-F"/>
    <property type="match status" value="1"/>
</dbReference>
<dbReference type="EMBL" id="RCDA01000004">
    <property type="protein sequence ID" value="RLK47156.1"/>
    <property type="molecule type" value="Genomic_DNA"/>
</dbReference>
<dbReference type="Gene3D" id="3.40.50.150">
    <property type="entry name" value="Vaccinia Virus protein VP39"/>
    <property type="match status" value="1"/>
</dbReference>
<evidence type="ECO:0000256" key="11">
    <source>
        <dbReference type="ARBA" id="ARBA00030399"/>
    </source>
</evidence>
<dbReference type="PROSITE" id="PS01153">
    <property type="entry name" value="NOL1_NOP2_SUN"/>
    <property type="match status" value="1"/>
</dbReference>
<feature type="active site" description="Nucleophile" evidence="14">
    <location>
        <position position="379"/>
    </location>
</feature>
<dbReference type="PRINTS" id="PR02008">
    <property type="entry name" value="RCMTFAMILY"/>
</dbReference>
<evidence type="ECO:0000259" key="15">
    <source>
        <dbReference type="PROSITE" id="PS51686"/>
    </source>
</evidence>
<gene>
    <name evidence="16" type="ORF">DFR31_2475</name>
</gene>
<dbReference type="InterPro" id="IPR049560">
    <property type="entry name" value="MeTrfase_RsmB-F_NOP2_cat"/>
</dbReference>
<feature type="binding site" evidence="14">
    <location>
        <position position="326"/>
    </location>
    <ligand>
        <name>S-adenosyl-L-methionine</name>
        <dbReference type="ChEBI" id="CHEBI:59789"/>
    </ligand>
</feature>
<dbReference type="InterPro" id="IPR054728">
    <property type="entry name" value="RsmB-like_ferredoxin"/>
</dbReference>
<comment type="caution">
    <text evidence="16">The sequence shown here is derived from an EMBL/GenBank/DDBJ whole genome shotgun (WGS) entry which is preliminary data.</text>
</comment>
<dbReference type="FunFam" id="3.40.50.150:FF:000022">
    <property type="entry name" value="Ribosomal RNA small subunit methyltransferase B"/>
    <property type="match status" value="1"/>
</dbReference>
<dbReference type="Gene3D" id="1.10.287.730">
    <property type="entry name" value="Helix hairpin bin"/>
    <property type="match status" value="1"/>
</dbReference>
<dbReference type="InterPro" id="IPR035926">
    <property type="entry name" value="NusB-like_sf"/>
</dbReference>
<evidence type="ECO:0000256" key="1">
    <source>
        <dbReference type="ARBA" id="ARBA00002724"/>
    </source>
</evidence>
<dbReference type="Pfam" id="PF01029">
    <property type="entry name" value="NusB"/>
    <property type="match status" value="1"/>
</dbReference>
<feature type="domain" description="SAM-dependent MTase RsmB/NOP-type" evidence="15">
    <location>
        <begin position="168"/>
        <end position="436"/>
    </location>
</feature>
<dbReference type="InterPro" id="IPR004573">
    <property type="entry name" value="rRNA_ssu_MeTfrase_B"/>
</dbReference>
<comment type="similarity">
    <text evidence="3 14">Belongs to the class I-like SAM-binding methyltransferase superfamily. RsmB/NOP family.</text>
</comment>
<evidence type="ECO:0000256" key="2">
    <source>
        <dbReference type="ARBA" id="ARBA00004496"/>
    </source>
</evidence>
<keyword evidence="9 14" id="KW-0949">S-adenosyl-L-methionine</keyword>
<evidence type="ECO:0000256" key="9">
    <source>
        <dbReference type="ARBA" id="ARBA00022691"/>
    </source>
</evidence>
<keyword evidence="5" id="KW-0963">Cytoplasm</keyword>
<sequence>MARRGAGQPVRLRAVRCLGEVLDRRASLDQALPRAQQGLSGQDAALLAELCYGVLRWHDRLQALALRLLDKPLRRKEAELQRLVLVGLYQLLDMRIPPHAAVAETVAVAPRLGKGWARGLVNAVLRRAQREADRILPELDADPALRYALPAWLLTTLQQDWPEDWRTLAAAGQARPPMTLRINLDRWSRDQALDALAGAGHPARPSEWTATAVTLEQPAAVEQLPGFMDGRLSVQDEAAQWAAPLLACRPGDRVLDACAAPGGKTGHLFETCPEADITALDISERRLEQVRANLARLGGEARCLAADAAQPEEWWDGRPFQRILLDAPCSGTGVLRRHPDIRHLRRPDDIPRLADGQRRLLEALWGLLAPGGRLVYATCSVLKAENSQVVTDFLQAHPEAQLLSPDWPPGFPVDQGQIPAGGGGMDGFFYACLHRP</sequence>
<dbReference type="InterPro" id="IPR023267">
    <property type="entry name" value="RCMT"/>
</dbReference>
<feature type="binding site" evidence="14">
    <location>
        <position position="307"/>
    </location>
    <ligand>
        <name>S-adenosyl-L-methionine</name>
        <dbReference type="ChEBI" id="CHEBI:59789"/>
    </ligand>
</feature>
<accession>A0A498BXN9</accession>
<feature type="binding site" evidence="14">
    <location>
        <begin position="258"/>
        <end position="264"/>
    </location>
    <ligand>
        <name>S-adenosyl-L-methionine</name>
        <dbReference type="ChEBI" id="CHEBI:59789"/>
    </ligand>
</feature>
<keyword evidence="10 14" id="KW-0694">RNA-binding</keyword>
<evidence type="ECO:0000313" key="17">
    <source>
        <dbReference type="Proteomes" id="UP000275461"/>
    </source>
</evidence>
<dbReference type="PANTHER" id="PTHR22807:SF61">
    <property type="entry name" value="NOL1_NOP2_SUN FAMILY PROTEIN _ ANTITERMINATION NUSB DOMAIN-CONTAINING PROTEIN"/>
    <property type="match status" value="1"/>
</dbReference>
<name>A0A498BXN9_9GAMM</name>
<dbReference type="InterPro" id="IPR029063">
    <property type="entry name" value="SAM-dependent_MTases_sf"/>
</dbReference>
<dbReference type="EC" id="2.1.1.176" evidence="4"/>
<dbReference type="Pfam" id="PF22458">
    <property type="entry name" value="RsmF-B_ferredox"/>
    <property type="match status" value="1"/>
</dbReference>
<protein>
    <recommendedName>
        <fullName evidence="4">16S rRNA (cytosine(967)-C(5))-methyltransferase</fullName>
        <ecNumber evidence="4">2.1.1.176</ecNumber>
    </recommendedName>
    <alternativeName>
        <fullName evidence="11">16S rRNA m5C967 methyltransferase</fullName>
    </alternativeName>
    <alternativeName>
        <fullName evidence="12">rRNA (cytosine-C(5)-)-methyltransferase RsmB</fullName>
    </alternativeName>
</protein>
<dbReference type="Gene3D" id="3.30.70.1170">
    <property type="entry name" value="Sun protein, domain 3"/>
    <property type="match status" value="1"/>
</dbReference>
<dbReference type="InterPro" id="IPR001678">
    <property type="entry name" value="MeTrfase_RsmB-F_NOP2_dom"/>
</dbReference>
<evidence type="ECO:0000256" key="6">
    <source>
        <dbReference type="ARBA" id="ARBA00022552"/>
    </source>
</evidence>
<organism evidence="16 17">
    <name type="scientific">Alkalispirillum mobile</name>
    <dbReference type="NCBI Taxonomy" id="85925"/>
    <lineage>
        <taxon>Bacteria</taxon>
        <taxon>Pseudomonadati</taxon>
        <taxon>Pseudomonadota</taxon>
        <taxon>Gammaproteobacteria</taxon>
        <taxon>Chromatiales</taxon>
        <taxon>Ectothiorhodospiraceae</taxon>
        <taxon>Alkalispirillum</taxon>
    </lineage>
</organism>
<dbReference type="Proteomes" id="UP000275461">
    <property type="component" value="Unassembled WGS sequence"/>
</dbReference>
<evidence type="ECO:0000256" key="5">
    <source>
        <dbReference type="ARBA" id="ARBA00022490"/>
    </source>
</evidence>
<evidence type="ECO:0000256" key="13">
    <source>
        <dbReference type="ARBA" id="ARBA00047283"/>
    </source>
</evidence>
<evidence type="ECO:0000256" key="8">
    <source>
        <dbReference type="ARBA" id="ARBA00022679"/>
    </source>
</evidence>